<gene>
    <name evidence="1" type="ORF">DERYTH_LOCUS27183</name>
</gene>
<protein>
    <submittedName>
        <fullName evidence="1">18824_t:CDS:1</fullName>
    </submittedName>
</protein>
<feature type="non-terminal residue" evidence="1">
    <location>
        <position position="1"/>
    </location>
</feature>
<comment type="caution">
    <text evidence="1">The sequence shown here is derived from an EMBL/GenBank/DDBJ whole genome shotgun (WGS) entry which is preliminary data.</text>
</comment>
<accession>A0A9N9KEH5</accession>
<dbReference type="OrthoDB" id="550575at2759"/>
<reference evidence="1" key="1">
    <citation type="submission" date="2021-06" db="EMBL/GenBank/DDBJ databases">
        <authorList>
            <person name="Kallberg Y."/>
            <person name="Tangrot J."/>
            <person name="Rosling A."/>
        </authorList>
    </citation>
    <scope>NUCLEOTIDE SEQUENCE</scope>
    <source>
        <strain evidence="1">MA453B</strain>
    </source>
</reference>
<feature type="non-terminal residue" evidence="1">
    <location>
        <position position="102"/>
    </location>
</feature>
<dbReference type="Proteomes" id="UP000789405">
    <property type="component" value="Unassembled WGS sequence"/>
</dbReference>
<evidence type="ECO:0000313" key="2">
    <source>
        <dbReference type="Proteomes" id="UP000789405"/>
    </source>
</evidence>
<dbReference type="InterPro" id="IPR032675">
    <property type="entry name" value="LRR_dom_sf"/>
</dbReference>
<evidence type="ECO:0000313" key="1">
    <source>
        <dbReference type="EMBL" id="CAG8821755.1"/>
    </source>
</evidence>
<proteinExistence type="predicted"/>
<dbReference type="EMBL" id="CAJVPY010061171">
    <property type="protein sequence ID" value="CAG8821755.1"/>
    <property type="molecule type" value="Genomic_DNA"/>
</dbReference>
<organism evidence="1 2">
    <name type="scientific">Dentiscutata erythropus</name>
    <dbReference type="NCBI Taxonomy" id="1348616"/>
    <lineage>
        <taxon>Eukaryota</taxon>
        <taxon>Fungi</taxon>
        <taxon>Fungi incertae sedis</taxon>
        <taxon>Mucoromycota</taxon>
        <taxon>Glomeromycotina</taxon>
        <taxon>Glomeromycetes</taxon>
        <taxon>Diversisporales</taxon>
        <taxon>Gigasporaceae</taxon>
        <taxon>Dentiscutata</taxon>
    </lineage>
</organism>
<sequence length="102" mass="11365">HLELSNCSIGNKAVEKIARKCTNLKYLSLERCVGISEEVMKKLNSKISVSKLSAKIEYPDTDSDDKFSDSDLPPLIPDPLRICQSVIFTGRPNRIVLTNTLT</sequence>
<dbReference type="Gene3D" id="3.80.10.10">
    <property type="entry name" value="Ribonuclease Inhibitor"/>
    <property type="match status" value="1"/>
</dbReference>
<name>A0A9N9KEH5_9GLOM</name>
<dbReference type="AlphaFoldDB" id="A0A9N9KEH5"/>
<dbReference type="SUPFAM" id="SSF52047">
    <property type="entry name" value="RNI-like"/>
    <property type="match status" value="1"/>
</dbReference>
<keyword evidence="2" id="KW-1185">Reference proteome</keyword>